<name>A0ABU9C5K5_9BURK</name>
<reference evidence="2 3" key="1">
    <citation type="submission" date="2024-04" db="EMBL/GenBank/DDBJ databases">
        <title>Novel species of the genus Ideonella isolated from streams.</title>
        <authorList>
            <person name="Lu H."/>
        </authorList>
    </citation>
    <scope>NUCLEOTIDE SEQUENCE [LARGE SCALE GENOMIC DNA]</scope>
    <source>
        <strain evidence="2 3">LYT19W</strain>
    </source>
</reference>
<evidence type="ECO:0000313" key="3">
    <source>
        <dbReference type="Proteomes" id="UP001379945"/>
    </source>
</evidence>
<proteinExistence type="predicted"/>
<protein>
    <submittedName>
        <fullName evidence="2">Transporter</fullName>
    </submittedName>
</protein>
<sequence>MTMTTTRHPARHPARNTVVLSLGRITLAALLAAAGAAHAQSTPAPDAAREALKARDGDVSQASLLKETLSQAEKQYSLLKTGKLSLNYDLGYAYVGTETLNVKFTDSTLTLFNIQNTRSHTLTNTISADYGLRDNLTVTGSLPLISRYSQSDTFGGLSHGLGDLAVGARYQPFELSRDGAAITTTATLRLPTGRSPFNTIASQNLATGSGFTSLTLGLNASKVLDPVALFGSVNTTLALPAKHLSQERDGVTLSEVRPGPSIGFGLGFAYALSYSVSTTISLQETISSRTTLRFKDGTSSRTATQTSASLNMGLGVRVSPKTTVNLTAGLGLTSDSPDFTLSMNMPLAF</sequence>
<evidence type="ECO:0000313" key="2">
    <source>
        <dbReference type="EMBL" id="MEK8047174.1"/>
    </source>
</evidence>
<feature type="chain" id="PRO_5046985389" evidence="1">
    <location>
        <begin position="40"/>
        <end position="349"/>
    </location>
</feature>
<evidence type="ECO:0000256" key="1">
    <source>
        <dbReference type="SAM" id="SignalP"/>
    </source>
</evidence>
<dbReference type="RefSeq" id="WP_341399482.1">
    <property type="nucleotide sequence ID" value="NZ_JBBUTI010000008.1"/>
</dbReference>
<accession>A0ABU9C5K5</accession>
<dbReference type="EMBL" id="JBBUTI010000008">
    <property type="protein sequence ID" value="MEK8047174.1"/>
    <property type="molecule type" value="Genomic_DNA"/>
</dbReference>
<gene>
    <name evidence="2" type="ORF">AACH00_12510</name>
</gene>
<dbReference type="Proteomes" id="UP001379945">
    <property type="component" value="Unassembled WGS sequence"/>
</dbReference>
<comment type="caution">
    <text evidence="2">The sequence shown here is derived from an EMBL/GenBank/DDBJ whole genome shotgun (WGS) entry which is preliminary data.</text>
</comment>
<feature type="signal peptide" evidence="1">
    <location>
        <begin position="1"/>
        <end position="39"/>
    </location>
</feature>
<organism evidence="2 3">
    <name type="scientific">Ideonella margarita</name>
    <dbReference type="NCBI Taxonomy" id="2984191"/>
    <lineage>
        <taxon>Bacteria</taxon>
        <taxon>Pseudomonadati</taxon>
        <taxon>Pseudomonadota</taxon>
        <taxon>Betaproteobacteria</taxon>
        <taxon>Burkholderiales</taxon>
        <taxon>Sphaerotilaceae</taxon>
        <taxon>Ideonella</taxon>
    </lineage>
</organism>
<keyword evidence="1" id="KW-0732">Signal</keyword>
<keyword evidence="3" id="KW-1185">Reference proteome</keyword>